<dbReference type="InterPro" id="IPR023796">
    <property type="entry name" value="Serpin_dom"/>
</dbReference>
<organism evidence="2 3">
    <name type="scientific">Panagrolaimus davidi</name>
    <dbReference type="NCBI Taxonomy" id="227884"/>
    <lineage>
        <taxon>Eukaryota</taxon>
        <taxon>Metazoa</taxon>
        <taxon>Ecdysozoa</taxon>
        <taxon>Nematoda</taxon>
        <taxon>Chromadorea</taxon>
        <taxon>Rhabditida</taxon>
        <taxon>Tylenchina</taxon>
        <taxon>Panagrolaimomorpha</taxon>
        <taxon>Panagrolaimoidea</taxon>
        <taxon>Panagrolaimidae</taxon>
        <taxon>Panagrolaimus</taxon>
    </lineage>
</organism>
<dbReference type="Proteomes" id="UP000887578">
    <property type="component" value="Unplaced"/>
</dbReference>
<evidence type="ECO:0000259" key="1">
    <source>
        <dbReference type="Pfam" id="PF00079"/>
    </source>
</evidence>
<protein>
    <submittedName>
        <fullName evidence="3">Serpin domain-containing protein</fullName>
    </submittedName>
</protein>
<accession>A0A914QZM3</accession>
<keyword evidence="2" id="KW-1185">Reference proteome</keyword>
<dbReference type="AlphaFoldDB" id="A0A914QZM3"/>
<name>A0A914QZM3_9BILA</name>
<sequence length="66" mass="7124">MHDSTTIAQANFALNLIRETRLEESTVISPISISFALGMVLLGAKGNTAKEIQDAIAKGLFCFLNK</sequence>
<dbReference type="Pfam" id="PF00079">
    <property type="entry name" value="Serpin"/>
    <property type="match status" value="1"/>
</dbReference>
<dbReference type="Gene3D" id="3.30.497.10">
    <property type="entry name" value="Antithrombin, subunit I, domain 2"/>
    <property type="match status" value="1"/>
</dbReference>
<proteinExistence type="predicted"/>
<reference evidence="3" key="1">
    <citation type="submission" date="2022-11" db="UniProtKB">
        <authorList>
            <consortium name="WormBaseParasite"/>
        </authorList>
    </citation>
    <scope>IDENTIFICATION</scope>
</reference>
<dbReference type="InterPro" id="IPR036186">
    <property type="entry name" value="Serpin_sf"/>
</dbReference>
<evidence type="ECO:0000313" key="2">
    <source>
        <dbReference type="Proteomes" id="UP000887578"/>
    </source>
</evidence>
<dbReference type="WBParaSite" id="PDA_v2.g9614.t1">
    <property type="protein sequence ID" value="PDA_v2.g9614.t1"/>
    <property type="gene ID" value="PDA_v2.g9614"/>
</dbReference>
<feature type="domain" description="Serpin" evidence="1">
    <location>
        <begin position="8"/>
        <end position="56"/>
    </location>
</feature>
<dbReference type="InterPro" id="IPR042178">
    <property type="entry name" value="Serpin_sf_1"/>
</dbReference>
<evidence type="ECO:0000313" key="3">
    <source>
        <dbReference type="WBParaSite" id="PDA_v2.g9614.t1"/>
    </source>
</evidence>
<dbReference type="SUPFAM" id="SSF56574">
    <property type="entry name" value="Serpins"/>
    <property type="match status" value="1"/>
</dbReference>